<evidence type="ECO:0008006" key="4">
    <source>
        <dbReference type="Google" id="ProtNLM"/>
    </source>
</evidence>
<dbReference type="EMBL" id="BMHT01000003">
    <property type="protein sequence ID" value="GGF09736.1"/>
    <property type="molecule type" value="Genomic_DNA"/>
</dbReference>
<feature type="compositionally biased region" description="Polar residues" evidence="1">
    <location>
        <begin position="1"/>
        <end position="18"/>
    </location>
</feature>
<feature type="region of interest" description="Disordered" evidence="1">
    <location>
        <begin position="1"/>
        <end position="96"/>
    </location>
</feature>
<evidence type="ECO:0000313" key="2">
    <source>
        <dbReference type="EMBL" id="GGF09736.1"/>
    </source>
</evidence>
<protein>
    <recommendedName>
        <fullName evidence="4">Stress protein</fullName>
    </recommendedName>
</protein>
<organism evidence="2 3">
    <name type="scientific">Hymenobacter cavernae</name>
    <dbReference type="NCBI Taxonomy" id="2044852"/>
    <lineage>
        <taxon>Bacteria</taxon>
        <taxon>Pseudomonadati</taxon>
        <taxon>Bacteroidota</taxon>
        <taxon>Cytophagia</taxon>
        <taxon>Cytophagales</taxon>
        <taxon>Hymenobacteraceae</taxon>
        <taxon>Hymenobacter</taxon>
    </lineage>
</organism>
<proteinExistence type="predicted"/>
<dbReference type="Proteomes" id="UP000632273">
    <property type="component" value="Unassembled WGS sequence"/>
</dbReference>
<reference evidence="3" key="1">
    <citation type="journal article" date="2019" name="Int. J. Syst. Evol. Microbiol.">
        <title>The Global Catalogue of Microorganisms (GCM) 10K type strain sequencing project: providing services to taxonomists for standard genome sequencing and annotation.</title>
        <authorList>
            <consortium name="The Broad Institute Genomics Platform"/>
            <consortium name="The Broad Institute Genome Sequencing Center for Infectious Disease"/>
            <person name="Wu L."/>
            <person name="Ma J."/>
        </authorList>
    </citation>
    <scope>NUCLEOTIDE SEQUENCE [LARGE SCALE GENOMIC DNA]</scope>
    <source>
        <strain evidence="3">CGMCC 1.15197</strain>
    </source>
</reference>
<feature type="compositionally biased region" description="Polar residues" evidence="1">
    <location>
        <begin position="38"/>
        <end position="51"/>
    </location>
</feature>
<sequence length="96" mass="9673">MSDTQSNKSSTTPPTNDGTHGGNRGGDQHANTDGAKGSSRQGGHTSADQSNQGGGADAEKANQTQNTTEYKSDYGTGNAASSPANDGGRIDDENNS</sequence>
<keyword evidence="3" id="KW-1185">Reference proteome</keyword>
<evidence type="ECO:0000256" key="1">
    <source>
        <dbReference type="SAM" id="MobiDB-lite"/>
    </source>
</evidence>
<comment type="caution">
    <text evidence="2">The sequence shown here is derived from an EMBL/GenBank/DDBJ whole genome shotgun (WGS) entry which is preliminary data.</text>
</comment>
<gene>
    <name evidence="2" type="ORF">GCM10011383_21170</name>
</gene>
<name>A0ABQ1U2X9_9BACT</name>
<evidence type="ECO:0000313" key="3">
    <source>
        <dbReference type="Proteomes" id="UP000632273"/>
    </source>
</evidence>
<accession>A0ABQ1U2X9</accession>
<dbReference type="RefSeq" id="WP_188813853.1">
    <property type="nucleotide sequence ID" value="NZ_BMHT01000003.1"/>
</dbReference>